<gene>
    <name evidence="7" type="ORF">SAMN05421774_10680</name>
</gene>
<name>A0A1N7PRQ0_9RHOB</name>
<dbReference type="AlphaFoldDB" id="A0A1N7PRQ0"/>
<dbReference type="InterPro" id="IPR029044">
    <property type="entry name" value="Nucleotide-diphossugar_trans"/>
</dbReference>
<protein>
    <submittedName>
        <fullName evidence="7">Glycosyl transferase family 2</fullName>
    </submittedName>
</protein>
<dbReference type="GO" id="GO:0016757">
    <property type="term" value="F:glycosyltransferase activity"/>
    <property type="evidence" value="ECO:0007669"/>
    <property type="project" value="UniProtKB-KW"/>
</dbReference>
<keyword evidence="3" id="KW-0328">Glycosyltransferase</keyword>
<dbReference type="PANTHER" id="PTHR43646">
    <property type="entry name" value="GLYCOSYLTRANSFERASE"/>
    <property type="match status" value="1"/>
</dbReference>
<dbReference type="InterPro" id="IPR001173">
    <property type="entry name" value="Glyco_trans_2-like"/>
</dbReference>
<dbReference type="SUPFAM" id="SSF53448">
    <property type="entry name" value="Nucleotide-diphospho-sugar transferases"/>
    <property type="match status" value="1"/>
</dbReference>
<dbReference type="PANTHER" id="PTHR43646:SF2">
    <property type="entry name" value="GLYCOSYLTRANSFERASE 2-LIKE DOMAIN-CONTAINING PROTEIN"/>
    <property type="match status" value="1"/>
</dbReference>
<dbReference type="GO" id="GO:0005886">
    <property type="term" value="C:plasma membrane"/>
    <property type="evidence" value="ECO:0007669"/>
    <property type="project" value="UniProtKB-SubCell"/>
</dbReference>
<feature type="domain" description="Glycosyltransferase 2-like" evidence="6">
    <location>
        <begin position="4"/>
        <end position="115"/>
    </location>
</feature>
<reference evidence="7 8" key="1">
    <citation type="submission" date="2017-01" db="EMBL/GenBank/DDBJ databases">
        <authorList>
            <person name="Mah S.A."/>
            <person name="Swanson W.J."/>
            <person name="Moy G.W."/>
            <person name="Vacquier V.D."/>
        </authorList>
    </citation>
    <scope>NUCLEOTIDE SEQUENCE [LARGE SCALE GENOMIC DNA]</scope>
    <source>
        <strain evidence="7 8">DSM 26375</strain>
    </source>
</reference>
<sequence length="276" mass="28960">MMLSVILPASNEQDWIGPCLDALLASDPVGMTAEVIVVANGCRDGTVAAAQARAGAADAAGWRLEVVDLAKPGKLNALNIGDARAGGALRVYLDADVLVSPPLIGQIARALAAAPGPAYASGTPEIAAARSPVTRAYARFWMRLPFAGSAAPGFGLFAVNAAGRARWGAFPDIISDDTFVRLHFAPSERIGLPATYSWPMVEGFRRLVRVRRRQDEGVAQIAAQWPMLLGNEGKARLAPGSVLRLALADPAGFAVYAAVSLAVKLGPRSRGWVRGR</sequence>
<proteinExistence type="predicted"/>
<keyword evidence="2" id="KW-1003">Cell membrane</keyword>
<evidence type="ECO:0000256" key="1">
    <source>
        <dbReference type="ARBA" id="ARBA00004236"/>
    </source>
</evidence>
<dbReference type="STRING" id="1086013.SAMN05421774_10680"/>
<comment type="subcellular location">
    <subcellularLocation>
        <location evidence="1">Cell membrane</location>
    </subcellularLocation>
</comment>
<evidence type="ECO:0000313" key="8">
    <source>
        <dbReference type="Proteomes" id="UP000186141"/>
    </source>
</evidence>
<evidence type="ECO:0000256" key="4">
    <source>
        <dbReference type="ARBA" id="ARBA00022679"/>
    </source>
</evidence>
<evidence type="ECO:0000256" key="5">
    <source>
        <dbReference type="ARBA" id="ARBA00023136"/>
    </source>
</evidence>
<keyword evidence="5" id="KW-0472">Membrane</keyword>
<dbReference type="Gene3D" id="3.90.550.10">
    <property type="entry name" value="Spore Coat Polysaccharide Biosynthesis Protein SpsA, Chain A"/>
    <property type="match status" value="1"/>
</dbReference>
<keyword evidence="4 7" id="KW-0808">Transferase</keyword>
<evidence type="ECO:0000256" key="2">
    <source>
        <dbReference type="ARBA" id="ARBA00022475"/>
    </source>
</evidence>
<evidence type="ECO:0000256" key="3">
    <source>
        <dbReference type="ARBA" id="ARBA00022676"/>
    </source>
</evidence>
<dbReference type="EMBL" id="FTOT01000006">
    <property type="protein sequence ID" value="SIT13268.1"/>
    <property type="molecule type" value="Genomic_DNA"/>
</dbReference>
<organism evidence="7 8">
    <name type="scientific">Gemmobacter megaterium</name>
    <dbReference type="NCBI Taxonomy" id="1086013"/>
    <lineage>
        <taxon>Bacteria</taxon>
        <taxon>Pseudomonadati</taxon>
        <taxon>Pseudomonadota</taxon>
        <taxon>Alphaproteobacteria</taxon>
        <taxon>Rhodobacterales</taxon>
        <taxon>Paracoccaceae</taxon>
        <taxon>Gemmobacter</taxon>
    </lineage>
</organism>
<keyword evidence="8" id="KW-1185">Reference proteome</keyword>
<dbReference type="Proteomes" id="UP000186141">
    <property type="component" value="Unassembled WGS sequence"/>
</dbReference>
<dbReference type="Pfam" id="PF00535">
    <property type="entry name" value="Glycos_transf_2"/>
    <property type="match status" value="1"/>
</dbReference>
<evidence type="ECO:0000313" key="7">
    <source>
        <dbReference type="EMBL" id="SIT13268.1"/>
    </source>
</evidence>
<accession>A0A1N7PRQ0</accession>
<evidence type="ECO:0000259" key="6">
    <source>
        <dbReference type="Pfam" id="PF00535"/>
    </source>
</evidence>